<feature type="modified residue" description="2-(S-cysteinyl)pyruvic acid O-phosphothioketal" evidence="10">
    <location>
        <position position="117"/>
    </location>
</feature>
<keyword evidence="3 10" id="KW-0808">Transferase</keyword>
<feature type="binding site" evidence="10">
    <location>
        <position position="308"/>
    </location>
    <ligand>
        <name>UDP-N-acetyl-alpha-D-glucosamine</name>
        <dbReference type="ChEBI" id="CHEBI:57705"/>
    </ligand>
</feature>
<evidence type="ECO:0000256" key="1">
    <source>
        <dbReference type="ARBA" id="ARBA00022490"/>
    </source>
</evidence>
<dbReference type="PANTHER" id="PTHR43783:SF1">
    <property type="entry name" value="UDP-N-ACETYLGLUCOSAMINE 1-CARBOXYVINYLTRANSFERASE"/>
    <property type="match status" value="1"/>
</dbReference>
<dbReference type="RefSeq" id="WP_221046842.1">
    <property type="nucleotide sequence ID" value="NZ_AP019782.1"/>
</dbReference>
<comment type="catalytic activity">
    <reaction evidence="9 10">
        <text>phosphoenolpyruvate + UDP-N-acetyl-alpha-D-glucosamine = UDP-N-acetyl-3-O-(1-carboxyvinyl)-alpha-D-glucosamine + phosphate</text>
        <dbReference type="Rhea" id="RHEA:18681"/>
        <dbReference type="ChEBI" id="CHEBI:43474"/>
        <dbReference type="ChEBI" id="CHEBI:57705"/>
        <dbReference type="ChEBI" id="CHEBI:58702"/>
        <dbReference type="ChEBI" id="CHEBI:68483"/>
        <dbReference type="EC" id="2.5.1.7"/>
    </reaction>
</comment>
<dbReference type="GO" id="GO:0019277">
    <property type="term" value="P:UDP-N-acetylgalactosamine biosynthetic process"/>
    <property type="evidence" value="ECO:0007669"/>
    <property type="project" value="InterPro"/>
</dbReference>
<evidence type="ECO:0000256" key="9">
    <source>
        <dbReference type="ARBA" id="ARBA00047527"/>
    </source>
</evidence>
<comment type="function">
    <text evidence="10">Cell wall formation. Adds enolpyruvyl to UDP-N-acetylglucosamine.</text>
</comment>
<dbReference type="InterPro" id="IPR001986">
    <property type="entry name" value="Enolpyruvate_Tfrase_dom"/>
</dbReference>
<keyword evidence="7 10" id="KW-0961">Cell wall biogenesis/degradation</keyword>
<evidence type="ECO:0000256" key="7">
    <source>
        <dbReference type="ARBA" id="ARBA00023316"/>
    </source>
</evidence>
<dbReference type="AlphaFoldDB" id="A0A8D5AH78"/>
<dbReference type="NCBIfam" id="NF006873">
    <property type="entry name" value="PRK09369.1"/>
    <property type="match status" value="1"/>
</dbReference>
<feature type="domain" description="Enolpyruvate transferase" evidence="11">
    <location>
        <begin position="7"/>
        <end position="409"/>
    </location>
</feature>
<feature type="binding site" evidence="10">
    <location>
        <begin position="22"/>
        <end position="23"/>
    </location>
    <ligand>
        <name>phosphoenolpyruvate</name>
        <dbReference type="ChEBI" id="CHEBI:58702"/>
    </ligand>
</feature>
<comment type="pathway">
    <text evidence="10">Cell wall biogenesis; peptidoglycan biosynthesis.</text>
</comment>
<feature type="active site" description="Proton donor" evidence="10">
    <location>
        <position position="117"/>
    </location>
</feature>
<gene>
    <name evidence="10 12" type="primary">murA</name>
    <name evidence="12" type="ORF">MoryE10_17940</name>
</gene>
<dbReference type="FunFam" id="3.65.10.10:FF:000002">
    <property type="entry name" value="UDP-N-acetylglucosamine 1-carboxyvinyltransferase"/>
    <property type="match status" value="1"/>
</dbReference>
<name>A0A8D5AH78_9GAMM</name>
<dbReference type="GO" id="GO:0009252">
    <property type="term" value="P:peptidoglycan biosynthetic process"/>
    <property type="evidence" value="ECO:0007669"/>
    <property type="project" value="UniProtKB-UniRule"/>
</dbReference>
<keyword evidence="2 10" id="KW-0132">Cell division</keyword>
<evidence type="ECO:0000313" key="13">
    <source>
        <dbReference type="Proteomes" id="UP000824988"/>
    </source>
</evidence>
<accession>A0A8D5AH78</accession>
<dbReference type="EC" id="2.5.1.7" evidence="10"/>
<evidence type="ECO:0000313" key="12">
    <source>
        <dbReference type="EMBL" id="BBL71188.1"/>
    </source>
</evidence>
<dbReference type="PANTHER" id="PTHR43783">
    <property type="entry name" value="UDP-N-ACETYLGLUCOSAMINE 1-CARBOXYVINYLTRANSFERASE"/>
    <property type="match status" value="1"/>
</dbReference>
<dbReference type="NCBIfam" id="TIGR01072">
    <property type="entry name" value="murA"/>
    <property type="match status" value="1"/>
</dbReference>
<comment type="caution">
    <text evidence="10">Lacks conserved residue(s) required for the propagation of feature annotation.</text>
</comment>
<dbReference type="InterPro" id="IPR050068">
    <property type="entry name" value="MurA_subfamily"/>
</dbReference>
<dbReference type="GO" id="GO:0008760">
    <property type="term" value="F:UDP-N-acetylglucosamine 1-carboxyvinyltransferase activity"/>
    <property type="evidence" value="ECO:0007669"/>
    <property type="project" value="UniProtKB-UniRule"/>
</dbReference>
<evidence type="ECO:0000259" key="11">
    <source>
        <dbReference type="Pfam" id="PF00275"/>
    </source>
</evidence>
<proteinExistence type="inferred from homology"/>
<dbReference type="CDD" id="cd01555">
    <property type="entry name" value="UdpNAET"/>
    <property type="match status" value="1"/>
</dbReference>
<dbReference type="GO" id="GO:0008360">
    <property type="term" value="P:regulation of cell shape"/>
    <property type="evidence" value="ECO:0007669"/>
    <property type="project" value="UniProtKB-KW"/>
</dbReference>
<reference evidence="12" key="1">
    <citation type="submission" date="2019-06" db="EMBL/GenBank/DDBJ databases">
        <title>Complete genome sequence of Methylogaea oryzae strain JCM16910.</title>
        <authorList>
            <person name="Asakawa S."/>
        </authorList>
    </citation>
    <scope>NUCLEOTIDE SEQUENCE</scope>
    <source>
        <strain evidence="12">E10</strain>
    </source>
</reference>
<evidence type="ECO:0000256" key="4">
    <source>
        <dbReference type="ARBA" id="ARBA00022960"/>
    </source>
</evidence>
<dbReference type="HAMAP" id="MF_00111">
    <property type="entry name" value="MurA"/>
    <property type="match status" value="1"/>
</dbReference>
<evidence type="ECO:0000256" key="5">
    <source>
        <dbReference type="ARBA" id="ARBA00022984"/>
    </source>
</evidence>
<keyword evidence="6 10" id="KW-0131">Cell cycle</keyword>
<keyword evidence="5 10" id="KW-0573">Peptidoglycan synthesis</keyword>
<dbReference type="Pfam" id="PF00275">
    <property type="entry name" value="EPSP_synthase"/>
    <property type="match status" value="1"/>
</dbReference>
<dbReference type="GO" id="GO:0051301">
    <property type="term" value="P:cell division"/>
    <property type="evidence" value="ECO:0007669"/>
    <property type="project" value="UniProtKB-KW"/>
</dbReference>
<dbReference type="InterPro" id="IPR005750">
    <property type="entry name" value="UDP_GlcNAc_COvinyl_MurA"/>
</dbReference>
<evidence type="ECO:0000256" key="8">
    <source>
        <dbReference type="ARBA" id="ARBA00023317"/>
    </source>
</evidence>
<dbReference type="KEGG" id="moz:MoryE10_17940"/>
<comment type="subcellular location">
    <subcellularLocation>
        <location evidence="10">Cytoplasm</location>
    </subcellularLocation>
</comment>
<feature type="binding site" evidence="10">
    <location>
        <position position="330"/>
    </location>
    <ligand>
        <name>UDP-N-acetyl-alpha-D-glucosamine</name>
        <dbReference type="ChEBI" id="CHEBI:57705"/>
    </ligand>
</feature>
<organism evidence="12 13">
    <name type="scientific">Methylogaea oryzae</name>
    <dbReference type="NCBI Taxonomy" id="1295382"/>
    <lineage>
        <taxon>Bacteria</taxon>
        <taxon>Pseudomonadati</taxon>
        <taxon>Pseudomonadota</taxon>
        <taxon>Gammaproteobacteria</taxon>
        <taxon>Methylococcales</taxon>
        <taxon>Methylococcaceae</taxon>
        <taxon>Methylogaea</taxon>
    </lineage>
</organism>
<feature type="binding site" evidence="10">
    <location>
        <position position="93"/>
    </location>
    <ligand>
        <name>UDP-N-acetyl-alpha-D-glucosamine</name>
        <dbReference type="ChEBI" id="CHEBI:57705"/>
    </ligand>
</feature>
<dbReference type="GO" id="GO:0005737">
    <property type="term" value="C:cytoplasm"/>
    <property type="evidence" value="ECO:0007669"/>
    <property type="project" value="UniProtKB-SubCell"/>
</dbReference>
<comment type="similarity">
    <text evidence="10">Belongs to the EPSP synthase family. MurA subfamily.</text>
</comment>
<dbReference type="Proteomes" id="UP000824988">
    <property type="component" value="Chromosome"/>
</dbReference>
<keyword evidence="4 10" id="KW-0133">Cell shape</keyword>
<sequence>MDKLIINGGNSLVGELRISGAKNAALPILAGTLLSQDPVTIGNVPHLHDITTTMELLGQMGVHLVIDEKLNIEVDSSTIKTFYAPYELVKTMRASILVLGPLLARFGKAEVSLPGGCAIGTRPVNLHLEGLAAMGADISVKNGYIHASCKRLKGCRLVLDQVTVTGTENLMMAAVLADGVTVLENAAREPEVVDLANFLIAMGAKINGVGTDVLEIEGVESLSGKGLHYNILPDRIETGTYLVAAAITGGKVKLKNTAPDLLDAVLAKLREAGALLTVGEDWIELDMQGRRPKAVSLRTAPYPAFPTDMQAQISALNCVAEGVGVITETVFENRFMHVQEMQRMGANIRLESNTAIITGVDRLTAAPVMATDLRASASLVLAGLVAEGQTVVDRIYHIDRGYECIEEKLSQLGAEIRRMPR</sequence>
<evidence type="ECO:0000256" key="3">
    <source>
        <dbReference type="ARBA" id="ARBA00022679"/>
    </source>
</evidence>
<dbReference type="GO" id="GO:0071555">
    <property type="term" value="P:cell wall organization"/>
    <property type="evidence" value="ECO:0007669"/>
    <property type="project" value="UniProtKB-KW"/>
</dbReference>
<keyword evidence="1 10" id="KW-0963">Cytoplasm</keyword>
<evidence type="ECO:0000256" key="2">
    <source>
        <dbReference type="ARBA" id="ARBA00022618"/>
    </source>
</evidence>
<dbReference type="EMBL" id="AP019782">
    <property type="protein sequence ID" value="BBL71188.1"/>
    <property type="molecule type" value="Genomic_DNA"/>
</dbReference>
<dbReference type="UniPathway" id="UPA00219"/>
<keyword evidence="13" id="KW-1185">Reference proteome</keyword>
<protein>
    <recommendedName>
        <fullName evidence="10">UDP-N-acetylglucosamine 1-carboxyvinyltransferase</fullName>
        <ecNumber evidence="10">2.5.1.7</ecNumber>
    </recommendedName>
    <alternativeName>
        <fullName evidence="10">Enoylpyruvate transferase</fullName>
    </alternativeName>
    <alternativeName>
        <fullName evidence="10">UDP-N-acetylglucosamine enolpyruvyl transferase</fullName>
        <shortName evidence="10">EPT</shortName>
    </alternativeName>
</protein>
<evidence type="ECO:0000256" key="10">
    <source>
        <dbReference type="HAMAP-Rule" id="MF_00111"/>
    </source>
</evidence>
<evidence type="ECO:0000256" key="6">
    <source>
        <dbReference type="ARBA" id="ARBA00023306"/>
    </source>
</evidence>
<keyword evidence="8 10" id="KW-0670">Pyruvate</keyword>